<evidence type="ECO:0000256" key="7">
    <source>
        <dbReference type="ARBA" id="ARBA00022989"/>
    </source>
</evidence>
<organism evidence="10 11">
    <name type="scientific">Hibiscus trionum</name>
    <name type="common">Flower of an hour</name>
    <dbReference type="NCBI Taxonomy" id="183268"/>
    <lineage>
        <taxon>Eukaryota</taxon>
        <taxon>Viridiplantae</taxon>
        <taxon>Streptophyta</taxon>
        <taxon>Embryophyta</taxon>
        <taxon>Tracheophyta</taxon>
        <taxon>Spermatophyta</taxon>
        <taxon>Magnoliopsida</taxon>
        <taxon>eudicotyledons</taxon>
        <taxon>Gunneridae</taxon>
        <taxon>Pentapetalae</taxon>
        <taxon>rosids</taxon>
        <taxon>malvids</taxon>
        <taxon>Malvales</taxon>
        <taxon>Malvaceae</taxon>
        <taxon>Malvoideae</taxon>
        <taxon>Hibiscus</taxon>
    </lineage>
</organism>
<evidence type="ECO:0000256" key="1">
    <source>
        <dbReference type="ARBA" id="ARBA00004127"/>
    </source>
</evidence>
<feature type="transmembrane region" description="Helical" evidence="9">
    <location>
        <begin position="134"/>
        <end position="155"/>
    </location>
</feature>
<keyword evidence="5 9" id="KW-0812">Transmembrane</keyword>
<dbReference type="PANTHER" id="PTHR10791:SF130">
    <property type="entry name" value="BIDIRECTIONAL SUGAR TRANSPORTER SWEET6-RELATED"/>
    <property type="match status" value="1"/>
</dbReference>
<keyword evidence="8 9" id="KW-0472">Membrane</keyword>
<accession>A0A9W7IEU4</accession>
<dbReference type="Proteomes" id="UP001165190">
    <property type="component" value="Unassembled WGS sequence"/>
</dbReference>
<feature type="transmembrane region" description="Helical" evidence="9">
    <location>
        <begin position="194"/>
        <end position="213"/>
    </location>
</feature>
<feature type="transmembrane region" description="Helical" evidence="9">
    <location>
        <begin position="103"/>
        <end position="128"/>
    </location>
</feature>
<dbReference type="PANTHER" id="PTHR10791">
    <property type="entry name" value="RAG1-ACTIVATING PROTEIN 1"/>
    <property type="match status" value="1"/>
</dbReference>
<feature type="transmembrane region" description="Helical" evidence="9">
    <location>
        <begin position="47"/>
        <end position="67"/>
    </location>
</feature>
<dbReference type="GO" id="GO:0016020">
    <property type="term" value="C:membrane"/>
    <property type="evidence" value="ECO:0007669"/>
    <property type="project" value="InterPro"/>
</dbReference>
<dbReference type="Gene3D" id="1.20.1280.290">
    <property type="match status" value="2"/>
</dbReference>
<sequence length="259" mass="28414">MVSYLLNTVRNVVGILGNVISLSRFLSPVPTFIRIWNKGSVEQFSPVPYLVTLINCMVWMIYGLPMVHPNSTLLLTINGAGIAIEVVFLTLFLVFCHDKKRRLTVLLIVMVELISVATLATLALTVVHTTQRRSMVVGIIGMLSSIMMYAAPLSVMKLVIRTKSVEYMPFSLSLASFLTGVFWTAYGVLPFDPFLAVSNGMGTMFGLAQLLLYGTYYKSTKRIIAARKETKMEMHVSLSPEVAIANGEVDPTKAAGAAP</sequence>
<name>A0A9W7IEU4_HIBTR</name>
<evidence type="ECO:0000256" key="6">
    <source>
        <dbReference type="ARBA" id="ARBA00022737"/>
    </source>
</evidence>
<comment type="similarity">
    <text evidence="2 9">Belongs to the SWEET sugar transporter family.</text>
</comment>
<evidence type="ECO:0000256" key="5">
    <source>
        <dbReference type="ARBA" id="ARBA00022692"/>
    </source>
</evidence>
<feature type="transmembrane region" description="Helical" evidence="9">
    <location>
        <begin position="73"/>
        <end position="96"/>
    </location>
</feature>
<dbReference type="InterPro" id="IPR047664">
    <property type="entry name" value="SWEET"/>
</dbReference>
<keyword evidence="11" id="KW-1185">Reference proteome</keyword>
<comment type="caution">
    <text evidence="9">Lacks conserved residue(s) required for the propagation of feature annotation.</text>
</comment>
<keyword evidence="4 9" id="KW-0762">Sugar transport</keyword>
<evidence type="ECO:0000256" key="8">
    <source>
        <dbReference type="ARBA" id="ARBA00023136"/>
    </source>
</evidence>
<proteinExistence type="inferred from homology"/>
<evidence type="ECO:0000313" key="11">
    <source>
        <dbReference type="Proteomes" id="UP001165190"/>
    </source>
</evidence>
<keyword evidence="3 9" id="KW-0813">Transport</keyword>
<dbReference type="FunFam" id="1.20.1280.290:FF:000001">
    <property type="entry name" value="Bidirectional sugar transporter SWEET"/>
    <property type="match status" value="1"/>
</dbReference>
<dbReference type="FunFam" id="1.20.1280.290:FF:000002">
    <property type="entry name" value="Bidirectional sugar transporter SWEET"/>
    <property type="match status" value="1"/>
</dbReference>
<evidence type="ECO:0000256" key="2">
    <source>
        <dbReference type="ARBA" id="ARBA00007809"/>
    </source>
</evidence>
<keyword evidence="7 9" id="KW-1133">Transmembrane helix</keyword>
<keyword evidence="6" id="KW-0677">Repeat</keyword>
<evidence type="ECO:0000313" key="10">
    <source>
        <dbReference type="EMBL" id="GMI95519.1"/>
    </source>
</evidence>
<dbReference type="OrthoDB" id="409725at2759"/>
<protein>
    <recommendedName>
        <fullName evidence="9">Bidirectional sugar transporter SWEET</fullName>
    </recommendedName>
</protein>
<dbReference type="GO" id="GO:0012505">
    <property type="term" value="C:endomembrane system"/>
    <property type="evidence" value="ECO:0007669"/>
    <property type="project" value="UniProtKB-SubCell"/>
</dbReference>
<gene>
    <name evidence="10" type="ORF">HRI_003221200</name>
</gene>
<evidence type="ECO:0000256" key="9">
    <source>
        <dbReference type="RuleBase" id="RU910715"/>
    </source>
</evidence>
<reference evidence="10" key="1">
    <citation type="submission" date="2023-05" db="EMBL/GenBank/DDBJ databases">
        <title>Genome and transcriptome analyses reveal genes involved in the formation of fine ridges on petal epidermal cells in Hibiscus trionum.</title>
        <authorList>
            <person name="Koshimizu S."/>
            <person name="Masuda S."/>
            <person name="Ishii T."/>
            <person name="Shirasu K."/>
            <person name="Hoshino A."/>
            <person name="Arita M."/>
        </authorList>
    </citation>
    <scope>NUCLEOTIDE SEQUENCE</scope>
    <source>
        <strain evidence="10">Hamamatsu line</strain>
    </source>
</reference>
<comment type="caution">
    <text evidence="10">The sequence shown here is derived from an EMBL/GenBank/DDBJ whole genome shotgun (WGS) entry which is preliminary data.</text>
</comment>
<dbReference type="EMBL" id="BSYR01000027">
    <property type="protein sequence ID" value="GMI95519.1"/>
    <property type="molecule type" value="Genomic_DNA"/>
</dbReference>
<dbReference type="AlphaFoldDB" id="A0A9W7IEU4"/>
<dbReference type="Pfam" id="PF03083">
    <property type="entry name" value="MtN3_slv"/>
    <property type="match status" value="2"/>
</dbReference>
<feature type="transmembrane region" description="Helical" evidence="9">
    <location>
        <begin position="167"/>
        <end position="188"/>
    </location>
</feature>
<evidence type="ECO:0000256" key="4">
    <source>
        <dbReference type="ARBA" id="ARBA00022597"/>
    </source>
</evidence>
<comment type="subcellular location">
    <subcellularLocation>
        <location evidence="1">Endomembrane system</location>
        <topology evidence="1">Multi-pass membrane protein</topology>
    </subcellularLocation>
</comment>
<dbReference type="GO" id="GO:0051260">
    <property type="term" value="P:protein homooligomerization"/>
    <property type="evidence" value="ECO:0007669"/>
    <property type="project" value="UniProtKB-ARBA"/>
</dbReference>
<evidence type="ECO:0000256" key="3">
    <source>
        <dbReference type="ARBA" id="ARBA00022448"/>
    </source>
</evidence>
<dbReference type="GO" id="GO:0051119">
    <property type="term" value="F:sugar transmembrane transporter activity"/>
    <property type="evidence" value="ECO:0007669"/>
    <property type="project" value="InterPro"/>
</dbReference>
<dbReference type="InterPro" id="IPR004316">
    <property type="entry name" value="SWEET_rpt"/>
</dbReference>
<comment type="function">
    <text evidence="9">Mediates both low-affinity uptake and efflux of sugar across the membrane.</text>
</comment>